<dbReference type="PANTHER" id="PTHR43649:SF12">
    <property type="entry name" value="DIACETYLCHITOBIOSE BINDING PROTEIN DASA"/>
    <property type="match status" value="1"/>
</dbReference>
<comment type="caution">
    <text evidence="1">The sequence shown here is derived from an EMBL/GenBank/DDBJ whole genome shotgun (WGS) entry which is preliminary data.</text>
</comment>
<name>A0A317KZE4_9BACI</name>
<accession>A0A317KZE4</accession>
<reference evidence="1 2" key="1">
    <citation type="submission" date="2018-05" db="EMBL/GenBank/DDBJ databases">
        <title>Genomic analysis of Gracilibacillus dipsosauri DD1 reveals novel features of a salt-tolerant amylase.</title>
        <authorList>
            <person name="Deutch C.E."/>
            <person name="Yang S."/>
        </authorList>
    </citation>
    <scope>NUCLEOTIDE SEQUENCE [LARGE SCALE GENOMIC DNA]</scope>
    <source>
        <strain evidence="1 2">DD1</strain>
    </source>
</reference>
<dbReference type="AlphaFoldDB" id="A0A317KZE4"/>
<organism evidence="1 2">
    <name type="scientific">Gracilibacillus dipsosauri</name>
    <dbReference type="NCBI Taxonomy" id="178340"/>
    <lineage>
        <taxon>Bacteria</taxon>
        <taxon>Bacillati</taxon>
        <taxon>Bacillota</taxon>
        <taxon>Bacilli</taxon>
        <taxon>Bacillales</taxon>
        <taxon>Bacillaceae</taxon>
        <taxon>Gracilibacillus</taxon>
    </lineage>
</organism>
<dbReference type="InterPro" id="IPR006059">
    <property type="entry name" value="SBP"/>
</dbReference>
<keyword evidence="2" id="KW-1185">Reference proteome</keyword>
<dbReference type="Pfam" id="PF13416">
    <property type="entry name" value="SBP_bac_8"/>
    <property type="match status" value="1"/>
</dbReference>
<proteinExistence type="predicted"/>
<evidence type="ECO:0000313" key="1">
    <source>
        <dbReference type="EMBL" id="PWU67928.1"/>
    </source>
</evidence>
<dbReference type="Proteomes" id="UP000245624">
    <property type="component" value="Unassembled WGS sequence"/>
</dbReference>
<gene>
    <name evidence="1" type="ORF">DLJ74_12525</name>
</gene>
<evidence type="ECO:0000313" key="2">
    <source>
        <dbReference type="Proteomes" id="UP000245624"/>
    </source>
</evidence>
<dbReference type="InterPro" id="IPR050490">
    <property type="entry name" value="Bact_solute-bd_prot1"/>
</dbReference>
<dbReference type="PROSITE" id="PS51257">
    <property type="entry name" value="PROKAR_LIPOPROTEIN"/>
    <property type="match status" value="1"/>
</dbReference>
<protein>
    <submittedName>
        <fullName evidence="1">ABC transporter substrate-binding protein</fullName>
    </submittedName>
</protein>
<dbReference type="SUPFAM" id="SSF53850">
    <property type="entry name" value="Periplasmic binding protein-like II"/>
    <property type="match status" value="1"/>
</dbReference>
<dbReference type="PANTHER" id="PTHR43649">
    <property type="entry name" value="ARABINOSE-BINDING PROTEIN-RELATED"/>
    <property type="match status" value="1"/>
</dbReference>
<dbReference type="Gene3D" id="3.40.190.10">
    <property type="entry name" value="Periplasmic binding protein-like II"/>
    <property type="match status" value="2"/>
</dbReference>
<dbReference type="OrthoDB" id="9787283at2"/>
<sequence>MKTLTKFVFENEGGKKMKKFVLLLILVGFLAGGCSNSEEVKQDHVDEGPSEGFREEGMPIVEEEIDLRFFARRSPVNSPYQDMQMFQEYEEMTNMNIEWDDVPQDGFAERKNLEFSSGELPDVFYKSDISQLEAVEYGSSGILIPLEELLEEYAPNLTALYEEYPEIKASITAPDGHIYALPALITLNAARTDKIWINKTWLDNLGLKEPTNPDELIEVLTAFRDNDPNGNGEQDEVPMTFRNWGQLMNSMAGSWGLVNQMGYQLNIKDDQVNIWMTDDRLKEYLQFLNKLYTEGLMDRGIFTQEESIFVGNMTAGKVGIFWNQTTDAFNDVKEHYIGMSPIVGPHGDQLHPSSPIARDFGTFAITSANEYPQETMRWIDHFFSEEGSIFFRYGVEGETFEYDEEGNPQYLGSVSGEKIGQFTPWPGGGSPQLVTEKNASAINPPEAQEAQGKLDPYLPEAVYGAPIFDEDTTKEVEQLRQDIDMYYQESTAKFITGDLSFEKWEEYVATLENMGLDRLEEIYQEAYDLNYK</sequence>
<dbReference type="EMBL" id="QGTD01000011">
    <property type="protein sequence ID" value="PWU67928.1"/>
    <property type="molecule type" value="Genomic_DNA"/>
</dbReference>